<dbReference type="AlphaFoldDB" id="A0A9P6CRH1"/>
<protein>
    <submittedName>
        <fullName evidence="1">Uncharacterized protein</fullName>
    </submittedName>
</protein>
<organism evidence="1 2">
    <name type="scientific">Pholiota conissans</name>
    <dbReference type="NCBI Taxonomy" id="109636"/>
    <lineage>
        <taxon>Eukaryota</taxon>
        <taxon>Fungi</taxon>
        <taxon>Dikarya</taxon>
        <taxon>Basidiomycota</taxon>
        <taxon>Agaricomycotina</taxon>
        <taxon>Agaricomycetes</taxon>
        <taxon>Agaricomycetidae</taxon>
        <taxon>Agaricales</taxon>
        <taxon>Agaricineae</taxon>
        <taxon>Strophariaceae</taxon>
        <taxon>Pholiota</taxon>
    </lineage>
</organism>
<evidence type="ECO:0000313" key="1">
    <source>
        <dbReference type="EMBL" id="KAF9471130.1"/>
    </source>
</evidence>
<proteinExistence type="predicted"/>
<dbReference type="EMBL" id="MU155754">
    <property type="protein sequence ID" value="KAF9471130.1"/>
    <property type="molecule type" value="Genomic_DNA"/>
</dbReference>
<keyword evidence="2" id="KW-1185">Reference proteome</keyword>
<comment type="caution">
    <text evidence="1">The sequence shown here is derived from an EMBL/GenBank/DDBJ whole genome shotgun (WGS) entry which is preliminary data.</text>
</comment>
<dbReference type="Proteomes" id="UP000807469">
    <property type="component" value="Unassembled WGS sequence"/>
</dbReference>
<accession>A0A9P6CRH1</accession>
<reference evidence="1" key="1">
    <citation type="submission" date="2020-11" db="EMBL/GenBank/DDBJ databases">
        <authorList>
            <consortium name="DOE Joint Genome Institute"/>
            <person name="Ahrendt S."/>
            <person name="Riley R."/>
            <person name="Andreopoulos W."/>
            <person name="Labutti K."/>
            <person name="Pangilinan J."/>
            <person name="Ruiz-Duenas F.J."/>
            <person name="Barrasa J.M."/>
            <person name="Sanchez-Garcia M."/>
            <person name="Camarero S."/>
            <person name="Miyauchi S."/>
            <person name="Serrano A."/>
            <person name="Linde D."/>
            <person name="Babiker R."/>
            <person name="Drula E."/>
            <person name="Ayuso-Fernandez I."/>
            <person name="Pacheco R."/>
            <person name="Padilla G."/>
            <person name="Ferreira P."/>
            <person name="Barriuso J."/>
            <person name="Kellner H."/>
            <person name="Castanera R."/>
            <person name="Alfaro M."/>
            <person name="Ramirez L."/>
            <person name="Pisabarro A.G."/>
            <person name="Kuo A."/>
            <person name="Tritt A."/>
            <person name="Lipzen A."/>
            <person name="He G."/>
            <person name="Yan M."/>
            <person name="Ng V."/>
            <person name="Cullen D."/>
            <person name="Martin F."/>
            <person name="Rosso M.-N."/>
            <person name="Henrissat B."/>
            <person name="Hibbett D."/>
            <person name="Martinez A.T."/>
            <person name="Grigoriev I.V."/>
        </authorList>
    </citation>
    <scope>NUCLEOTIDE SEQUENCE</scope>
    <source>
        <strain evidence="1">CIRM-BRFM 674</strain>
    </source>
</reference>
<evidence type="ECO:0000313" key="2">
    <source>
        <dbReference type="Proteomes" id="UP000807469"/>
    </source>
</evidence>
<sequence>MTDHLRNTLWNSSPCTSDHIPGRLSLCIGMPIMIRHNDATELCITKGQEGFVAGWDSHIGPQSKQVLNTLFVRLHKPPKNIQIPGLPLNVVPIPRTTTTVRCMLPNDSTRTIHREQVVVLPNFAMTDYASQGKSREENPVDLTHCYSTQSYYTCLSRSTSAAKTIILQGFSEKRITSGIGGYLRQEFRELEMLNDITYLKHMGELPDNVSGLLRNPLIRSYQKYKGNACQSSDWHPAIKWNANESKIKNPEDNGTWNVEINNGIINTAFLLRNTKSKNKRSINDDSEIIDNKLNNDSLHKDKRMCTKTMVDNEQPLGLKWDSVNYSCAYDAIFTILYNVWHDNPALWTQIFASYGSFMEAVSFNFNKLFCKQLSFEIARNNVRYALHSKYPDIFKEGEYYVYIDQLCSKLWEPHSFAHIQECCSNCNHRRIIREVDFKIPIMNIEEAHWNKNNRCISNILNWKMNHKTNKKCNVCAGNGNGNNNYYEQSWIIDHVPNMIICEIIDDVYIKPDIELIIHHNNIPCRLSLCGIIYGGGGHFRSRIIDKSGTVWFHDGMLNEGNCKMEHMIDLLSDTNWLRQSDDKQMIYCLYRK</sequence>
<dbReference type="OrthoDB" id="3247165at2759"/>
<name>A0A9P6CRH1_9AGAR</name>
<gene>
    <name evidence="1" type="ORF">BDN70DRAFT_820439</name>
</gene>